<sequence length="60" mass="6141">MLLPFEITTGDTCSLSGPRSTLLAASKISSRFSFSFAITVIAEGKSQTTANSDLAIAGTG</sequence>
<proteinExistence type="predicted"/>
<name>A0A0A9CIR7_ARUDO</name>
<evidence type="ECO:0000313" key="1">
    <source>
        <dbReference type="EMBL" id="JAD75466.1"/>
    </source>
</evidence>
<dbReference type="EMBL" id="GBRH01222429">
    <property type="protein sequence ID" value="JAD75466.1"/>
    <property type="molecule type" value="Transcribed_RNA"/>
</dbReference>
<reference evidence="1" key="1">
    <citation type="submission" date="2014-09" db="EMBL/GenBank/DDBJ databases">
        <authorList>
            <person name="Magalhaes I.L.F."/>
            <person name="Oliveira U."/>
            <person name="Santos F.R."/>
            <person name="Vidigal T.H.D.A."/>
            <person name="Brescovit A.D."/>
            <person name="Santos A.J."/>
        </authorList>
    </citation>
    <scope>NUCLEOTIDE SEQUENCE</scope>
    <source>
        <tissue evidence="1">Shoot tissue taken approximately 20 cm above the soil surface</tissue>
    </source>
</reference>
<reference evidence="1" key="2">
    <citation type="journal article" date="2015" name="Data Brief">
        <title>Shoot transcriptome of the giant reed, Arundo donax.</title>
        <authorList>
            <person name="Barrero R.A."/>
            <person name="Guerrero F.D."/>
            <person name="Moolhuijzen P."/>
            <person name="Goolsby J.A."/>
            <person name="Tidwell J."/>
            <person name="Bellgard S.E."/>
            <person name="Bellgard M.I."/>
        </authorList>
    </citation>
    <scope>NUCLEOTIDE SEQUENCE</scope>
    <source>
        <tissue evidence="1">Shoot tissue taken approximately 20 cm above the soil surface</tissue>
    </source>
</reference>
<accession>A0A0A9CIR7</accession>
<organism evidence="1">
    <name type="scientific">Arundo donax</name>
    <name type="common">Giant reed</name>
    <name type="synonym">Donax arundinaceus</name>
    <dbReference type="NCBI Taxonomy" id="35708"/>
    <lineage>
        <taxon>Eukaryota</taxon>
        <taxon>Viridiplantae</taxon>
        <taxon>Streptophyta</taxon>
        <taxon>Embryophyta</taxon>
        <taxon>Tracheophyta</taxon>
        <taxon>Spermatophyta</taxon>
        <taxon>Magnoliopsida</taxon>
        <taxon>Liliopsida</taxon>
        <taxon>Poales</taxon>
        <taxon>Poaceae</taxon>
        <taxon>PACMAD clade</taxon>
        <taxon>Arundinoideae</taxon>
        <taxon>Arundineae</taxon>
        <taxon>Arundo</taxon>
    </lineage>
</organism>
<protein>
    <submittedName>
        <fullName evidence="1">Uncharacterized protein</fullName>
    </submittedName>
</protein>
<dbReference type="AlphaFoldDB" id="A0A0A9CIR7"/>